<keyword evidence="6" id="KW-0498">Mitosis</keyword>
<comment type="caution">
    <text evidence="12">The sequence shown here is derived from an EMBL/GenBank/DDBJ whole genome shotgun (WGS) entry which is preliminary data.</text>
</comment>
<feature type="compositionally biased region" description="Basic residues" evidence="10">
    <location>
        <begin position="41"/>
        <end position="50"/>
    </location>
</feature>
<dbReference type="PANTHER" id="PTHR16040">
    <property type="entry name" value="AUSTRALIN, ISOFORM A-RELATED"/>
    <property type="match status" value="1"/>
</dbReference>
<dbReference type="InterPro" id="IPR018867">
    <property type="entry name" value="Cell_div_borealin"/>
</dbReference>
<keyword evidence="5" id="KW-0132">Cell division</keyword>
<reference evidence="13" key="1">
    <citation type="submission" date="2016-03" db="EMBL/GenBank/DDBJ databases">
        <authorList>
            <person name="Ploux O."/>
        </authorList>
    </citation>
    <scope>NUCLEOTIDE SEQUENCE [LARGE SCALE GENOMIC DNA]</scope>
    <source>
        <strain evidence="13">UK7</strain>
    </source>
</reference>
<evidence type="ECO:0000313" key="12">
    <source>
        <dbReference type="EMBL" id="CZS89245.1"/>
    </source>
</evidence>
<evidence type="ECO:0000313" key="13">
    <source>
        <dbReference type="Proteomes" id="UP000178129"/>
    </source>
</evidence>
<feature type="compositionally biased region" description="Polar residues" evidence="10">
    <location>
        <begin position="136"/>
        <end position="154"/>
    </location>
</feature>
<gene>
    <name evidence="12" type="ORF">RCO7_04748</name>
</gene>
<dbReference type="Pfam" id="PF10444">
    <property type="entry name" value="Nbl1_Borealin_N"/>
    <property type="match status" value="1"/>
</dbReference>
<dbReference type="EMBL" id="FJUW01000002">
    <property type="protein sequence ID" value="CZS89245.1"/>
    <property type="molecule type" value="Genomic_DNA"/>
</dbReference>
<dbReference type="InterPro" id="IPR018851">
    <property type="entry name" value="Borealin_N"/>
</dbReference>
<keyword evidence="9" id="KW-0137">Centromere</keyword>
<feature type="compositionally biased region" description="Low complexity" evidence="10">
    <location>
        <begin position="304"/>
        <end position="347"/>
    </location>
</feature>
<keyword evidence="4" id="KW-0158">Chromosome</keyword>
<keyword evidence="7" id="KW-0539">Nucleus</keyword>
<feature type="domain" description="Borealin N-terminal" evidence="11">
    <location>
        <begin position="58"/>
        <end position="111"/>
    </location>
</feature>
<evidence type="ECO:0000256" key="9">
    <source>
        <dbReference type="ARBA" id="ARBA00023328"/>
    </source>
</evidence>
<evidence type="ECO:0000256" key="6">
    <source>
        <dbReference type="ARBA" id="ARBA00022776"/>
    </source>
</evidence>
<feature type="compositionally biased region" description="Polar residues" evidence="10">
    <location>
        <begin position="118"/>
        <end position="127"/>
    </location>
</feature>
<dbReference type="Proteomes" id="UP000178129">
    <property type="component" value="Unassembled WGS sequence"/>
</dbReference>
<dbReference type="GO" id="GO:0000070">
    <property type="term" value="P:mitotic sister chromatid segregation"/>
    <property type="evidence" value="ECO:0007669"/>
    <property type="project" value="TreeGrafter"/>
</dbReference>
<dbReference type="STRING" id="914237.A0A1E1JTL2"/>
<dbReference type="PANTHER" id="PTHR16040:SF7">
    <property type="entry name" value="AUSTRALIN, ISOFORM A-RELATED"/>
    <property type="match status" value="1"/>
</dbReference>
<accession>A0A1E1JTL2</accession>
<comment type="similarity">
    <text evidence="3">Belongs to the borealin family.</text>
</comment>
<dbReference type="AlphaFoldDB" id="A0A1E1JTL2"/>
<evidence type="ECO:0000256" key="8">
    <source>
        <dbReference type="ARBA" id="ARBA00023306"/>
    </source>
</evidence>
<organism evidence="12 13">
    <name type="scientific">Rhynchosporium graminicola</name>
    <dbReference type="NCBI Taxonomy" id="2792576"/>
    <lineage>
        <taxon>Eukaryota</taxon>
        <taxon>Fungi</taxon>
        <taxon>Dikarya</taxon>
        <taxon>Ascomycota</taxon>
        <taxon>Pezizomycotina</taxon>
        <taxon>Leotiomycetes</taxon>
        <taxon>Helotiales</taxon>
        <taxon>Ploettnerulaceae</taxon>
        <taxon>Rhynchosporium</taxon>
    </lineage>
</organism>
<dbReference type="GO" id="GO:0051301">
    <property type="term" value="P:cell division"/>
    <property type="evidence" value="ECO:0007669"/>
    <property type="project" value="UniProtKB-KW"/>
</dbReference>
<dbReference type="GO" id="GO:0051233">
    <property type="term" value="C:spindle midzone"/>
    <property type="evidence" value="ECO:0007669"/>
    <property type="project" value="TreeGrafter"/>
</dbReference>
<feature type="compositionally biased region" description="Polar residues" evidence="10">
    <location>
        <begin position="31"/>
        <end position="40"/>
    </location>
</feature>
<feature type="region of interest" description="Disordered" evidence="10">
    <location>
        <begin position="267"/>
        <end position="383"/>
    </location>
</feature>
<dbReference type="GO" id="GO:0000775">
    <property type="term" value="C:chromosome, centromeric region"/>
    <property type="evidence" value="ECO:0007669"/>
    <property type="project" value="UniProtKB-SubCell"/>
</dbReference>
<dbReference type="GO" id="GO:0005634">
    <property type="term" value="C:nucleus"/>
    <property type="evidence" value="ECO:0007669"/>
    <property type="project" value="UniProtKB-SubCell"/>
</dbReference>
<comment type="subcellular location">
    <subcellularLocation>
        <location evidence="2">Chromosome</location>
        <location evidence="2">Centromere</location>
    </subcellularLocation>
    <subcellularLocation>
        <location evidence="1">Nucleus</location>
    </subcellularLocation>
</comment>
<feature type="compositionally biased region" description="Basic residues" evidence="10">
    <location>
        <begin position="1"/>
        <end position="10"/>
    </location>
</feature>
<dbReference type="InParanoid" id="A0A1E1JTL2"/>
<evidence type="ECO:0000256" key="2">
    <source>
        <dbReference type="ARBA" id="ARBA00004584"/>
    </source>
</evidence>
<evidence type="ECO:0000256" key="5">
    <source>
        <dbReference type="ARBA" id="ARBA00022618"/>
    </source>
</evidence>
<name>A0A1E1JTL2_9HELO</name>
<evidence type="ECO:0000256" key="1">
    <source>
        <dbReference type="ARBA" id="ARBA00004123"/>
    </source>
</evidence>
<sequence length="383" mass="41351">MAPTRSKKRKSTESTSSVEIQNFPAPPQMIPTKTRSPTHTPTHKSPIKKQKMGITLAQKQALIDNLQLEITERARKLRAQYNLQAQGLRTRIEIRVNRIPMALRRAKMGDLHMKYSEGSKSTTSTVLSRAERLNSPHKNLLQTSQSNSRGSPSPQRAPKRLSDEASLDKENADIENPKKRIRATQQPPIPPARTTSRAPLNVQPSTVLSPRSANSRTLPRSPIRDRQNSPTKSYLARPISPMKPVAPTPSGGAAGILTNMVEKAKSTRAGGAVRKVTGPTSQDRPAVGAGRGKRMAPPPPPAPRVGRGRASTISESSESSNTTTIVRKPVPAPAPAAKRAPVTKKTVMSTLKGMGSQKRMAAASKPSAVPTTAAAGRVLRKRN</sequence>
<protein>
    <recommendedName>
        <fullName evidence="11">Borealin N-terminal domain-containing protein</fullName>
    </recommendedName>
</protein>
<evidence type="ECO:0000256" key="4">
    <source>
        <dbReference type="ARBA" id="ARBA00022454"/>
    </source>
</evidence>
<dbReference type="GO" id="GO:0032133">
    <property type="term" value="C:chromosome passenger complex"/>
    <property type="evidence" value="ECO:0007669"/>
    <property type="project" value="TreeGrafter"/>
</dbReference>
<feature type="compositionally biased region" description="Polar residues" evidence="10">
    <location>
        <begin position="193"/>
        <end position="218"/>
    </location>
</feature>
<evidence type="ECO:0000256" key="10">
    <source>
        <dbReference type="SAM" id="MobiDB-lite"/>
    </source>
</evidence>
<keyword evidence="8" id="KW-0131">Cell cycle</keyword>
<proteinExistence type="inferred from homology"/>
<feature type="compositionally biased region" description="Basic and acidic residues" evidence="10">
    <location>
        <begin position="160"/>
        <end position="178"/>
    </location>
</feature>
<feature type="region of interest" description="Disordered" evidence="10">
    <location>
        <begin position="113"/>
        <end position="249"/>
    </location>
</feature>
<evidence type="ECO:0000256" key="3">
    <source>
        <dbReference type="ARBA" id="ARBA00009914"/>
    </source>
</evidence>
<keyword evidence="13" id="KW-1185">Reference proteome</keyword>
<evidence type="ECO:0000259" key="11">
    <source>
        <dbReference type="Pfam" id="PF10444"/>
    </source>
</evidence>
<feature type="region of interest" description="Disordered" evidence="10">
    <location>
        <begin position="1"/>
        <end position="50"/>
    </location>
</feature>
<evidence type="ECO:0000256" key="7">
    <source>
        <dbReference type="ARBA" id="ARBA00023242"/>
    </source>
</evidence>